<evidence type="ECO:0000313" key="3">
    <source>
        <dbReference type="Proteomes" id="UP000037510"/>
    </source>
</evidence>
<evidence type="ECO:0000256" key="1">
    <source>
        <dbReference type="SAM" id="Phobius"/>
    </source>
</evidence>
<feature type="transmembrane region" description="Helical" evidence="1">
    <location>
        <begin position="27"/>
        <end position="46"/>
    </location>
</feature>
<keyword evidence="2" id="KW-0808">Transferase</keyword>
<dbReference type="GO" id="GO:0016740">
    <property type="term" value="F:transferase activity"/>
    <property type="evidence" value="ECO:0007669"/>
    <property type="project" value="UniProtKB-KW"/>
</dbReference>
<organism evidence="2 3">
    <name type="scientific">Operophtera brumata</name>
    <name type="common">Winter moth</name>
    <name type="synonym">Phalaena brumata</name>
    <dbReference type="NCBI Taxonomy" id="104452"/>
    <lineage>
        <taxon>Eukaryota</taxon>
        <taxon>Metazoa</taxon>
        <taxon>Ecdysozoa</taxon>
        <taxon>Arthropoda</taxon>
        <taxon>Hexapoda</taxon>
        <taxon>Insecta</taxon>
        <taxon>Pterygota</taxon>
        <taxon>Neoptera</taxon>
        <taxon>Endopterygota</taxon>
        <taxon>Lepidoptera</taxon>
        <taxon>Glossata</taxon>
        <taxon>Ditrysia</taxon>
        <taxon>Geometroidea</taxon>
        <taxon>Geometridae</taxon>
        <taxon>Larentiinae</taxon>
        <taxon>Operophtera</taxon>
    </lineage>
</organism>
<reference evidence="2 3" key="1">
    <citation type="journal article" date="2015" name="Genome Biol. Evol.">
        <title>The genome of winter moth (Operophtera brumata) provides a genomic perspective on sexual dimorphism and phenology.</title>
        <authorList>
            <person name="Derks M.F."/>
            <person name="Smit S."/>
            <person name="Salis L."/>
            <person name="Schijlen E."/>
            <person name="Bossers A."/>
            <person name="Mateman C."/>
            <person name="Pijl A.S."/>
            <person name="de Ridder D."/>
            <person name="Groenen M.A."/>
            <person name="Visser M.E."/>
            <person name="Megens H.J."/>
        </authorList>
    </citation>
    <scope>NUCLEOTIDE SEQUENCE [LARGE SCALE GENOMIC DNA]</scope>
    <source>
        <strain evidence="2">WM2013NL</strain>
        <tissue evidence="2">Head and thorax</tissue>
    </source>
</reference>
<dbReference type="AlphaFoldDB" id="A0A0L7L1H6"/>
<dbReference type="Proteomes" id="UP000037510">
    <property type="component" value="Unassembled WGS sequence"/>
</dbReference>
<accession>A0A0L7L1H6</accession>
<keyword evidence="3" id="KW-1185">Reference proteome</keyword>
<proteinExistence type="predicted"/>
<comment type="caution">
    <text evidence="2">The sequence shown here is derived from an EMBL/GenBank/DDBJ whole genome shotgun (WGS) entry which is preliminary data.</text>
</comment>
<dbReference type="EMBL" id="JTDY01003562">
    <property type="protein sequence ID" value="KOB69342.1"/>
    <property type="molecule type" value="Genomic_DNA"/>
</dbReference>
<keyword evidence="1" id="KW-0472">Membrane</keyword>
<evidence type="ECO:0000313" key="2">
    <source>
        <dbReference type="EMBL" id="KOB69342.1"/>
    </source>
</evidence>
<gene>
    <name evidence="2" type="ORF">OBRU01_16991</name>
</gene>
<keyword evidence="1" id="KW-1133">Transmembrane helix</keyword>
<protein>
    <submittedName>
        <fullName evidence="2">Phenol UDP-glucosyltransferase</fullName>
    </submittedName>
</protein>
<sequence length="65" mass="7408">MKQVVSVTGGAPHLRSPALLVPWYQKFYVDLLVLLIAAWFILKIVLKRVWRTVSGTKVDVKKKSD</sequence>
<name>A0A0L7L1H6_OPEBR</name>
<keyword evidence="1" id="KW-0812">Transmembrane</keyword>